<dbReference type="GO" id="GO:0004197">
    <property type="term" value="F:cysteine-type endopeptidase activity"/>
    <property type="evidence" value="ECO:0007669"/>
    <property type="project" value="UniProtKB-EC"/>
</dbReference>
<evidence type="ECO:0000256" key="5">
    <source>
        <dbReference type="ARBA" id="ARBA00022729"/>
    </source>
</evidence>
<evidence type="ECO:0000259" key="9">
    <source>
        <dbReference type="Pfam" id="PF20985"/>
    </source>
</evidence>
<keyword evidence="5" id="KW-0732">Signal</keyword>
<accession>A0AAD8ZA51</accession>
<gene>
    <name evidence="10" type="ORF">P4O66_011112</name>
</gene>
<dbReference type="Pfam" id="PF01650">
    <property type="entry name" value="Peptidase_C13"/>
    <property type="match status" value="1"/>
</dbReference>
<dbReference type="Proteomes" id="UP001239994">
    <property type="component" value="Unassembled WGS sequence"/>
</dbReference>
<reference evidence="10" key="1">
    <citation type="submission" date="2023-03" db="EMBL/GenBank/DDBJ databases">
        <title>Electrophorus voltai genome.</title>
        <authorList>
            <person name="Bian C."/>
        </authorList>
    </citation>
    <scope>NUCLEOTIDE SEQUENCE</scope>
    <source>
        <strain evidence="10">CB-2022</strain>
        <tissue evidence="10">Muscle</tissue>
    </source>
</reference>
<protein>
    <recommendedName>
        <fullName evidence="3">legumain</fullName>
        <ecNumber evidence="3">3.4.22.34</ecNumber>
    </recommendedName>
</protein>
<proteinExistence type="inferred from homology"/>
<keyword evidence="7" id="KW-0788">Thiol protease</keyword>
<feature type="active site" evidence="8">
    <location>
        <position position="129"/>
    </location>
</feature>
<evidence type="ECO:0000256" key="4">
    <source>
        <dbReference type="ARBA" id="ARBA00022670"/>
    </source>
</evidence>
<evidence type="ECO:0000256" key="2">
    <source>
        <dbReference type="ARBA" id="ARBA00009941"/>
    </source>
</evidence>
<organism evidence="10 11">
    <name type="scientific">Electrophorus voltai</name>
    <dbReference type="NCBI Taxonomy" id="2609070"/>
    <lineage>
        <taxon>Eukaryota</taxon>
        <taxon>Metazoa</taxon>
        <taxon>Chordata</taxon>
        <taxon>Craniata</taxon>
        <taxon>Vertebrata</taxon>
        <taxon>Euteleostomi</taxon>
        <taxon>Actinopterygii</taxon>
        <taxon>Neopterygii</taxon>
        <taxon>Teleostei</taxon>
        <taxon>Ostariophysi</taxon>
        <taxon>Gymnotiformes</taxon>
        <taxon>Gymnotoidei</taxon>
        <taxon>Gymnotidae</taxon>
        <taxon>Electrophorus</taxon>
    </lineage>
</organism>
<dbReference type="EMBL" id="JAROKS010000017">
    <property type="protein sequence ID" value="KAK1794216.1"/>
    <property type="molecule type" value="Genomic_DNA"/>
</dbReference>
<dbReference type="PANTHER" id="PTHR12000:SF21">
    <property type="entry name" value="LEGUMAIN-RELATED"/>
    <property type="match status" value="1"/>
</dbReference>
<comment type="caution">
    <text evidence="10">The sequence shown here is derived from an EMBL/GenBank/DDBJ whole genome shotgun (WGS) entry which is preliminary data.</text>
</comment>
<dbReference type="Gene3D" id="3.40.50.1460">
    <property type="match status" value="1"/>
</dbReference>
<sequence>MSGSERKQWVLLVAGSKGWTNYRHQANVCHAYQMVQSNGIPNDQVVVMMYDDIAYSEQNPHPGEIINEPGGPNVYPGVLKDYTGVDVSVANFLAVLSGDEAGVNKQTGGPVKVLRSDERDTVFIYLADHGSTGVFAFPREFLHASDLVDTINEMARCQKFSQMVIYMESCCSGSMMLHLPKNAQAYGVAASLPYESHCACFYDEDRLTFLAGEFTSCWLFHSQTSDLTQTTFQDQFVFLQQKITQSTPCQYGNNELSSLTISDVLGNSDPRTRASRFRGAETFQLTHLTPSSEVPLIIQRRRIQRESNPVKKEALQRDLDKLLQTRNAVKKAVHAIAKRACPEEAARVMADRRPLTRLADMKALVEHFSRTFSGWSQDQLADFGLLHMHVFVNLCESGVDIARIEEAITTVSSLTEFW</sequence>
<dbReference type="InterPro" id="IPR048501">
    <property type="entry name" value="Legum_prodom"/>
</dbReference>
<keyword evidence="4" id="KW-0645">Protease</keyword>
<dbReference type="Pfam" id="PF20985">
    <property type="entry name" value="Legum_prodom"/>
    <property type="match status" value="1"/>
</dbReference>
<dbReference type="GO" id="GO:0006624">
    <property type="term" value="P:vacuolar protein processing"/>
    <property type="evidence" value="ECO:0007669"/>
    <property type="project" value="TreeGrafter"/>
</dbReference>
<feature type="domain" description="Legumain prodomain" evidence="9">
    <location>
        <begin position="318"/>
        <end position="410"/>
    </location>
</feature>
<name>A0AAD8ZA51_9TELE</name>
<evidence type="ECO:0000256" key="8">
    <source>
        <dbReference type="PIRSR" id="PIRSR019663-1"/>
    </source>
</evidence>
<keyword evidence="6" id="KW-0378">Hydrolase</keyword>
<evidence type="ECO:0000313" key="11">
    <source>
        <dbReference type="Proteomes" id="UP001239994"/>
    </source>
</evidence>
<dbReference type="InterPro" id="IPR001096">
    <property type="entry name" value="Peptidase_C13"/>
</dbReference>
<dbReference type="PRINTS" id="PR00776">
    <property type="entry name" value="HEMOGLOBNASE"/>
</dbReference>
<dbReference type="EC" id="3.4.22.34" evidence="3"/>
<dbReference type="PANTHER" id="PTHR12000">
    <property type="entry name" value="HEMOGLOBINASE FAMILY MEMBER"/>
    <property type="match status" value="1"/>
</dbReference>
<dbReference type="Gene3D" id="1.10.132.130">
    <property type="match status" value="1"/>
</dbReference>
<evidence type="ECO:0000256" key="3">
    <source>
        <dbReference type="ARBA" id="ARBA00012628"/>
    </source>
</evidence>
<dbReference type="PIRSF" id="PIRSF019663">
    <property type="entry name" value="Legumain"/>
    <property type="match status" value="1"/>
</dbReference>
<dbReference type="GO" id="GO:0051603">
    <property type="term" value="P:proteolysis involved in protein catabolic process"/>
    <property type="evidence" value="ECO:0007669"/>
    <property type="project" value="TreeGrafter"/>
</dbReference>
<comment type="catalytic activity">
    <reaction evidence="1">
        <text>Hydrolysis of proteins and small molecule substrates at -Asn-|-Xaa- bonds.</text>
        <dbReference type="EC" id="3.4.22.34"/>
    </reaction>
</comment>
<feature type="active site" description="Nucleophile" evidence="8">
    <location>
        <position position="170"/>
    </location>
</feature>
<evidence type="ECO:0000256" key="1">
    <source>
        <dbReference type="ARBA" id="ARBA00000810"/>
    </source>
</evidence>
<comment type="similarity">
    <text evidence="2">Belongs to the peptidase C13 family.</text>
</comment>
<evidence type="ECO:0000313" key="10">
    <source>
        <dbReference type="EMBL" id="KAK1794216.1"/>
    </source>
</evidence>
<evidence type="ECO:0000256" key="7">
    <source>
        <dbReference type="ARBA" id="ARBA00022807"/>
    </source>
</evidence>
<dbReference type="InterPro" id="IPR046427">
    <property type="entry name" value="Legumain_prodom_sf"/>
</dbReference>
<dbReference type="FunFam" id="3.40.50.1460:FF:000006">
    <property type="entry name" value="Legumain"/>
    <property type="match status" value="1"/>
</dbReference>
<dbReference type="GO" id="GO:0005773">
    <property type="term" value="C:vacuole"/>
    <property type="evidence" value="ECO:0007669"/>
    <property type="project" value="GOC"/>
</dbReference>
<dbReference type="CDD" id="cd21115">
    <property type="entry name" value="legumain_C"/>
    <property type="match status" value="1"/>
</dbReference>
<keyword evidence="11" id="KW-1185">Reference proteome</keyword>
<dbReference type="AlphaFoldDB" id="A0AAD8ZA51"/>
<evidence type="ECO:0000256" key="6">
    <source>
        <dbReference type="ARBA" id="ARBA00022801"/>
    </source>
</evidence>